<evidence type="ECO:0000313" key="2">
    <source>
        <dbReference type="EMBL" id="MEX4007432.1"/>
    </source>
</evidence>
<name>A0ABV3WS08_9HYPH</name>
<reference evidence="2 3" key="1">
    <citation type="submission" date="2024-01" db="EMBL/GenBank/DDBJ databases">
        <title>New evidence supports the origin of RcGTA from prophage.</title>
        <authorList>
            <person name="Xu Y."/>
            <person name="Liu B."/>
            <person name="Chen F."/>
        </authorList>
    </citation>
    <scope>NUCLEOTIDE SEQUENCE [LARGE SCALE GENOMIC DNA]</scope>
    <source>
        <strain evidence="2 3">CBW1107-2</strain>
    </source>
</reference>
<proteinExistence type="predicted"/>
<feature type="region of interest" description="Disordered" evidence="1">
    <location>
        <begin position="39"/>
        <end position="64"/>
    </location>
</feature>
<protein>
    <submittedName>
        <fullName evidence="2">Uncharacterized protein</fullName>
    </submittedName>
</protein>
<dbReference type="RefSeq" id="WP_368802602.1">
    <property type="nucleotide sequence ID" value="NZ_JAZHFV010000002.1"/>
</dbReference>
<keyword evidence="3" id="KW-1185">Reference proteome</keyword>
<dbReference type="EMBL" id="JAZHFV010000002">
    <property type="protein sequence ID" value="MEX4007432.1"/>
    <property type="molecule type" value="Genomic_DNA"/>
</dbReference>
<accession>A0ABV3WS08</accession>
<evidence type="ECO:0000313" key="3">
    <source>
        <dbReference type="Proteomes" id="UP001559025"/>
    </source>
</evidence>
<gene>
    <name evidence="2" type="ORF">V1479_08960</name>
</gene>
<comment type="caution">
    <text evidence="2">The sequence shown here is derived from an EMBL/GenBank/DDBJ whole genome shotgun (WGS) entry which is preliminary data.</text>
</comment>
<dbReference type="Proteomes" id="UP001559025">
    <property type="component" value="Unassembled WGS sequence"/>
</dbReference>
<sequence length="64" mass="7068">MATILPFVVRPRATAPAPDRQGHSTIIIFPGIRYEKARESIERDGHETPATVDGGSRKGKRKAR</sequence>
<evidence type="ECO:0000256" key="1">
    <source>
        <dbReference type="SAM" id="MobiDB-lite"/>
    </source>
</evidence>
<organism evidence="2 3">
    <name type="scientific">Neoaquamicrobium sediminum</name>
    <dbReference type="NCBI Taxonomy" id="1849104"/>
    <lineage>
        <taxon>Bacteria</taxon>
        <taxon>Pseudomonadati</taxon>
        <taxon>Pseudomonadota</taxon>
        <taxon>Alphaproteobacteria</taxon>
        <taxon>Hyphomicrobiales</taxon>
        <taxon>Phyllobacteriaceae</taxon>
        <taxon>Neoaquamicrobium</taxon>
    </lineage>
</organism>